<reference evidence="2" key="2">
    <citation type="journal article" date="2021" name="PeerJ">
        <title>Extensive microbial diversity within the chicken gut microbiome revealed by metagenomics and culture.</title>
        <authorList>
            <person name="Gilroy R."/>
            <person name="Ravi A."/>
            <person name="Getino M."/>
            <person name="Pursley I."/>
            <person name="Horton D.L."/>
            <person name="Alikhan N.F."/>
            <person name="Baker D."/>
            <person name="Gharbi K."/>
            <person name="Hall N."/>
            <person name="Watson M."/>
            <person name="Adriaenssens E.M."/>
            <person name="Foster-Nyarko E."/>
            <person name="Jarju S."/>
            <person name="Secka A."/>
            <person name="Antonio M."/>
            <person name="Oren A."/>
            <person name="Chaudhuri R.R."/>
            <person name="La Ragione R."/>
            <person name="Hildebrand F."/>
            <person name="Pallen M.J."/>
        </authorList>
    </citation>
    <scope>NUCLEOTIDE SEQUENCE</scope>
    <source>
        <strain evidence="2">14700</strain>
    </source>
</reference>
<dbReference type="AlphaFoldDB" id="A0A9D9I9Q8"/>
<proteinExistence type="predicted"/>
<comment type="caution">
    <text evidence="2">The sequence shown here is derived from an EMBL/GenBank/DDBJ whole genome shotgun (WGS) entry which is preliminary data.</text>
</comment>
<reference evidence="2" key="1">
    <citation type="submission" date="2020-10" db="EMBL/GenBank/DDBJ databases">
        <authorList>
            <person name="Gilroy R."/>
        </authorList>
    </citation>
    <scope>NUCLEOTIDE SEQUENCE</scope>
    <source>
        <strain evidence="2">14700</strain>
    </source>
</reference>
<accession>A0A9D9I9Q8</accession>
<feature type="transmembrane region" description="Helical" evidence="1">
    <location>
        <begin position="14"/>
        <end position="35"/>
    </location>
</feature>
<evidence type="ECO:0000313" key="2">
    <source>
        <dbReference type="EMBL" id="MBO8468220.1"/>
    </source>
</evidence>
<evidence type="ECO:0000313" key="3">
    <source>
        <dbReference type="Proteomes" id="UP000810292"/>
    </source>
</evidence>
<keyword evidence="1" id="KW-0812">Transmembrane</keyword>
<feature type="transmembrane region" description="Helical" evidence="1">
    <location>
        <begin position="41"/>
        <end position="68"/>
    </location>
</feature>
<organism evidence="2 3">
    <name type="scientific">Candidatus Ornithospirochaeta stercoravium</name>
    <dbReference type="NCBI Taxonomy" id="2840897"/>
    <lineage>
        <taxon>Bacteria</taxon>
        <taxon>Pseudomonadati</taxon>
        <taxon>Spirochaetota</taxon>
        <taxon>Spirochaetia</taxon>
        <taxon>Spirochaetales</taxon>
        <taxon>Spirochaetaceae</taxon>
        <taxon>Spirochaetaceae incertae sedis</taxon>
        <taxon>Candidatus Ornithospirochaeta</taxon>
    </lineage>
</organism>
<keyword evidence="1" id="KW-0472">Membrane</keyword>
<evidence type="ECO:0000256" key="1">
    <source>
        <dbReference type="SAM" id="Phobius"/>
    </source>
</evidence>
<dbReference type="Proteomes" id="UP000810292">
    <property type="component" value="Unassembled WGS sequence"/>
</dbReference>
<feature type="transmembrane region" description="Helical" evidence="1">
    <location>
        <begin position="89"/>
        <end position="112"/>
    </location>
</feature>
<name>A0A9D9I9Q8_9SPIO</name>
<keyword evidence="1" id="KW-1133">Transmembrane helix</keyword>
<sequence length="116" mass="13415">MLAFRRILAFSSRIHTYLLALYFFFALLFVLFLYFPVSEVLVSFVTMAQMILGWTIFLEGLWLVLASVYQIFYTHVVCLEPLIMTVVRLAIYFVISIILDILNTFILSGFSYGGAF</sequence>
<gene>
    <name evidence="2" type="ORF">IAA72_00360</name>
</gene>
<protein>
    <submittedName>
        <fullName evidence="2">Uncharacterized protein</fullName>
    </submittedName>
</protein>
<dbReference type="EMBL" id="JADIMF010000004">
    <property type="protein sequence ID" value="MBO8468220.1"/>
    <property type="molecule type" value="Genomic_DNA"/>
</dbReference>